<dbReference type="EMBL" id="LBQB01000005">
    <property type="protein sequence ID" value="KKP69516.1"/>
    <property type="molecule type" value="Genomic_DNA"/>
</dbReference>
<dbReference type="AlphaFoldDB" id="A0A0G0C0A9"/>
<keyword evidence="1" id="KW-0472">Membrane</keyword>
<reference evidence="2 3" key="1">
    <citation type="journal article" date="2015" name="Nature">
        <title>rRNA introns, odd ribosomes, and small enigmatic genomes across a large radiation of phyla.</title>
        <authorList>
            <person name="Brown C.T."/>
            <person name="Hug L.A."/>
            <person name="Thomas B.C."/>
            <person name="Sharon I."/>
            <person name="Castelle C.J."/>
            <person name="Singh A."/>
            <person name="Wilkins M.J."/>
            <person name="Williams K.H."/>
            <person name="Banfield J.F."/>
        </authorList>
    </citation>
    <scope>NUCLEOTIDE SEQUENCE [LARGE SCALE GENOMIC DNA]</scope>
</reference>
<keyword evidence="1" id="KW-1133">Transmembrane helix</keyword>
<proteinExistence type="predicted"/>
<comment type="caution">
    <text evidence="2">The sequence shown here is derived from an EMBL/GenBank/DDBJ whole genome shotgun (WGS) entry which is preliminary data.</text>
</comment>
<feature type="transmembrane region" description="Helical" evidence="1">
    <location>
        <begin position="6"/>
        <end position="24"/>
    </location>
</feature>
<dbReference type="STRING" id="1618350.UR67_C0005G0005"/>
<keyword evidence="1" id="KW-0812">Transmembrane</keyword>
<name>A0A0G0C0A9_UNCC3</name>
<organism evidence="2 3">
    <name type="scientific">candidate division CPR3 bacterium GW2011_GWF2_35_18</name>
    <dbReference type="NCBI Taxonomy" id="1618350"/>
    <lineage>
        <taxon>Bacteria</taxon>
        <taxon>Bacteria division CPR3</taxon>
    </lineage>
</organism>
<evidence type="ECO:0000313" key="2">
    <source>
        <dbReference type="EMBL" id="KKP69516.1"/>
    </source>
</evidence>
<evidence type="ECO:0000313" key="3">
    <source>
        <dbReference type="Proteomes" id="UP000034581"/>
    </source>
</evidence>
<sequence length="191" mass="21784">MKINKVFFILLILIIIFVSGLFLVKDRDLLKSIVINLVKNPTSFSQFQSNSSQSECPENFTSYNSDVYKICYPNDLHIDSINNSQTVEGKPVVQMYFKNEAKNRELFIWSNLQGGWMGTVCESKENVTVSGSSAVRYTVRKENNNSCDYIQTFATLIQETDQKTFIISLTNKTGEVDKSEYLKIESSLVIK</sequence>
<dbReference type="Proteomes" id="UP000034581">
    <property type="component" value="Unassembled WGS sequence"/>
</dbReference>
<accession>A0A0G0C0A9</accession>
<gene>
    <name evidence="2" type="ORF">UR67_C0005G0005</name>
</gene>
<protein>
    <submittedName>
        <fullName evidence="2">Uncharacterized protein</fullName>
    </submittedName>
</protein>
<evidence type="ECO:0000256" key="1">
    <source>
        <dbReference type="SAM" id="Phobius"/>
    </source>
</evidence>